<feature type="transmembrane region" description="Helical" evidence="1">
    <location>
        <begin position="15"/>
        <end position="34"/>
    </location>
</feature>
<keyword evidence="1" id="KW-0472">Membrane</keyword>
<dbReference type="Proteomes" id="UP000822476">
    <property type="component" value="Unassembled WGS sequence"/>
</dbReference>
<evidence type="ECO:0000313" key="3">
    <source>
        <dbReference type="Proteomes" id="UP000822476"/>
    </source>
</evidence>
<name>A0A8S9YJ24_9TREM</name>
<dbReference type="EMBL" id="JTDE01008595">
    <property type="protein sequence ID" value="KAF7234839.1"/>
    <property type="molecule type" value="Genomic_DNA"/>
</dbReference>
<evidence type="ECO:0000256" key="1">
    <source>
        <dbReference type="SAM" id="Phobius"/>
    </source>
</evidence>
<proteinExistence type="predicted"/>
<comment type="caution">
    <text evidence="2">The sequence shown here is derived from an EMBL/GenBank/DDBJ whole genome shotgun (WGS) entry which is preliminary data.</text>
</comment>
<protein>
    <submittedName>
        <fullName evidence="2">Uncharacterized protein</fullName>
    </submittedName>
</protein>
<reference evidence="2" key="1">
    <citation type="submission" date="2019-07" db="EMBL/GenBank/DDBJ databases">
        <title>Annotation for the trematode Paragonimus miyazaki's.</title>
        <authorList>
            <person name="Choi Y.-J."/>
        </authorList>
    </citation>
    <scope>NUCLEOTIDE SEQUENCE</scope>
    <source>
        <strain evidence="2">Japan</strain>
    </source>
</reference>
<keyword evidence="1" id="KW-1133">Transmembrane helix</keyword>
<evidence type="ECO:0000313" key="2">
    <source>
        <dbReference type="EMBL" id="KAF7234839.1"/>
    </source>
</evidence>
<organism evidence="2 3">
    <name type="scientific">Paragonimus skrjabini miyazakii</name>
    <dbReference type="NCBI Taxonomy" id="59628"/>
    <lineage>
        <taxon>Eukaryota</taxon>
        <taxon>Metazoa</taxon>
        <taxon>Spiralia</taxon>
        <taxon>Lophotrochozoa</taxon>
        <taxon>Platyhelminthes</taxon>
        <taxon>Trematoda</taxon>
        <taxon>Digenea</taxon>
        <taxon>Plagiorchiida</taxon>
        <taxon>Troglotremata</taxon>
        <taxon>Troglotrematidae</taxon>
        <taxon>Paragonimus</taxon>
    </lineage>
</organism>
<accession>A0A8S9YJ24</accession>
<dbReference type="AlphaFoldDB" id="A0A8S9YJ24"/>
<sequence length="41" mass="4643">MVLSAALNSPKPRESFLFVCVYALEVMTFLWAILCQGIHEN</sequence>
<gene>
    <name evidence="2" type="ORF">EG68_11539</name>
</gene>
<keyword evidence="1" id="KW-0812">Transmembrane</keyword>
<keyword evidence="3" id="KW-1185">Reference proteome</keyword>